<keyword evidence="4" id="KW-1185">Reference proteome</keyword>
<dbReference type="InterPro" id="IPR003959">
    <property type="entry name" value="ATPase_AAA_core"/>
</dbReference>
<dbReference type="InterPro" id="IPR041627">
    <property type="entry name" value="AAA_lid_6"/>
</dbReference>
<comment type="caution">
    <text evidence="3">The sequence shown here is derived from an EMBL/GenBank/DDBJ whole genome shotgun (WGS) entry which is preliminary data.</text>
</comment>
<sequence>MTRNWLRNGTPSTGSRTALKTRAVFEKAVGGVLFIDEAYSLSQAWFDDYGAEAIAELIKLIEEHRDDLVVIVAGYEGKMAAFMNANPGLTSRFPTMLKFPDYTDDELVEIFTLMAAKGGYSLGTDVESALRALLRSTVRDESFGNGRFVRNVFDRAVALQGQRITSGDGGDVRQLLAVDLPPVSVEPETPSGQYL</sequence>
<proteinExistence type="predicted"/>
<dbReference type="Gene3D" id="1.10.8.60">
    <property type="match status" value="1"/>
</dbReference>
<evidence type="ECO:0000259" key="1">
    <source>
        <dbReference type="Pfam" id="PF00004"/>
    </source>
</evidence>
<dbReference type="PANTHER" id="PTHR43392:SF2">
    <property type="entry name" value="AAA-TYPE ATPASE FAMILY PROTEIN _ ANKYRIN REPEAT FAMILY PROTEIN"/>
    <property type="match status" value="1"/>
</dbReference>
<dbReference type="Proteomes" id="UP001597045">
    <property type="component" value="Unassembled WGS sequence"/>
</dbReference>
<dbReference type="EMBL" id="JBHTIS010002940">
    <property type="protein sequence ID" value="MFD1050575.1"/>
    <property type="molecule type" value="Genomic_DNA"/>
</dbReference>
<dbReference type="InterPro" id="IPR050773">
    <property type="entry name" value="CbxX/CfxQ_RuBisCO_ESX"/>
</dbReference>
<dbReference type="PANTHER" id="PTHR43392">
    <property type="entry name" value="AAA-TYPE ATPASE FAMILY PROTEIN / ANKYRIN REPEAT FAMILY PROTEIN"/>
    <property type="match status" value="1"/>
</dbReference>
<dbReference type="SUPFAM" id="SSF52540">
    <property type="entry name" value="P-loop containing nucleoside triphosphate hydrolases"/>
    <property type="match status" value="1"/>
</dbReference>
<gene>
    <name evidence="3" type="ORF">ACFQ1S_36135</name>
</gene>
<dbReference type="Pfam" id="PF00004">
    <property type="entry name" value="AAA"/>
    <property type="match status" value="1"/>
</dbReference>
<name>A0ABW3MN60_9PSEU</name>
<dbReference type="InterPro" id="IPR027417">
    <property type="entry name" value="P-loop_NTPase"/>
</dbReference>
<evidence type="ECO:0000313" key="4">
    <source>
        <dbReference type="Proteomes" id="UP001597045"/>
    </source>
</evidence>
<feature type="domain" description="CbbX AAA lid" evidence="2">
    <location>
        <begin position="125"/>
        <end position="179"/>
    </location>
</feature>
<evidence type="ECO:0000259" key="2">
    <source>
        <dbReference type="Pfam" id="PF17866"/>
    </source>
</evidence>
<reference evidence="4" key="1">
    <citation type="journal article" date="2019" name="Int. J. Syst. Evol. Microbiol.">
        <title>The Global Catalogue of Microorganisms (GCM) 10K type strain sequencing project: providing services to taxonomists for standard genome sequencing and annotation.</title>
        <authorList>
            <consortium name="The Broad Institute Genomics Platform"/>
            <consortium name="The Broad Institute Genome Sequencing Center for Infectious Disease"/>
            <person name="Wu L."/>
            <person name="Ma J."/>
        </authorList>
    </citation>
    <scope>NUCLEOTIDE SEQUENCE [LARGE SCALE GENOMIC DNA]</scope>
    <source>
        <strain evidence="4">JCM 31486</strain>
    </source>
</reference>
<organism evidence="3 4">
    <name type="scientific">Kibdelosporangium lantanae</name>
    <dbReference type="NCBI Taxonomy" id="1497396"/>
    <lineage>
        <taxon>Bacteria</taxon>
        <taxon>Bacillati</taxon>
        <taxon>Actinomycetota</taxon>
        <taxon>Actinomycetes</taxon>
        <taxon>Pseudonocardiales</taxon>
        <taxon>Pseudonocardiaceae</taxon>
        <taxon>Kibdelosporangium</taxon>
    </lineage>
</organism>
<dbReference type="Pfam" id="PF17866">
    <property type="entry name" value="AAA_lid_6"/>
    <property type="match status" value="1"/>
</dbReference>
<accession>A0ABW3MN60</accession>
<protein>
    <submittedName>
        <fullName evidence="3">AAA family ATPase</fullName>
    </submittedName>
</protein>
<dbReference type="Gene3D" id="3.40.50.300">
    <property type="entry name" value="P-loop containing nucleotide triphosphate hydrolases"/>
    <property type="match status" value="1"/>
</dbReference>
<feature type="domain" description="ATPase AAA-type core" evidence="1">
    <location>
        <begin position="18"/>
        <end position="99"/>
    </location>
</feature>
<evidence type="ECO:0000313" key="3">
    <source>
        <dbReference type="EMBL" id="MFD1050575.1"/>
    </source>
</evidence>